<dbReference type="Proteomes" id="UP000222542">
    <property type="component" value="Unassembled WGS sequence"/>
</dbReference>
<keyword evidence="2" id="KW-1185">Reference proteome</keyword>
<protein>
    <submittedName>
        <fullName evidence="1">Uncharacterized protein</fullName>
    </submittedName>
</protein>
<name>A0A2G2ZNU9_CAPAN</name>
<proteinExistence type="predicted"/>
<evidence type="ECO:0000313" key="2">
    <source>
        <dbReference type="Proteomes" id="UP000222542"/>
    </source>
</evidence>
<reference evidence="1 2" key="1">
    <citation type="journal article" date="2014" name="Nat. Genet.">
        <title>Genome sequence of the hot pepper provides insights into the evolution of pungency in Capsicum species.</title>
        <authorList>
            <person name="Kim S."/>
            <person name="Park M."/>
            <person name="Yeom S.I."/>
            <person name="Kim Y.M."/>
            <person name="Lee J.M."/>
            <person name="Lee H.A."/>
            <person name="Seo E."/>
            <person name="Choi J."/>
            <person name="Cheong K."/>
            <person name="Kim K.T."/>
            <person name="Jung K."/>
            <person name="Lee G.W."/>
            <person name="Oh S.K."/>
            <person name="Bae C."/>
            <person name="Kim S.B."/>
            <person name="Lee H.Y."/>
            <person name="Kim S.Y."/>
            <person name="Kim M.S."/>
            <person name="Kang B.C."/>
            <person name="Jo Y.D."/>
            <person name="Yang H.B."/>
            <person name="Jeong H.J."/>
            <person name="Kang W.H."/>
            <person name="Kwon J.K."/>
            <person name="Shin C."/>
            <person name="Lim J.Y."/>
            <person name="Park J.H."/>
            <person name="Huh J.H."/>
            <person name="Kim J.S."/>
            <person name="Kim B.D."/>
            <person name="Cohen O."/>
            <person name="Paran I."/>
            <person name="Suh M.C."/>
            <person name="Lee S.B."/>
            <person name="Kim Y.K."/>
            <person name="Shin Y."/>
            <person name="Noh S.J."/>
            <person name="Park J."/>
            <person name="Seo Y.S."/>
            <person name="Kwon S.Y."/>
            <person name="Kim H.A."/>
            <person name="Park J.M."/>
            <person name="Kim H.J."/>
            <person name="Choi S.B."/>
            <person name="Bosland P.W."/>
            <person name="Reeves G."/>
            <person name="Jo S.H."/>
            <person name="Lee B.W."/>
            <person name="Cho H.T."/>
            <person name="Choi H.S."/>
            <person name="Lee M.S."/>
            <person name="Yu Y."/>
            <person name="Do Choi Y."/>
            <person name="Park B.S."/>
            <person name="van Deynze A."/>
            <person name="Ashrafi H."/>
            <person name="Hill T."/>
            <person name="Kim W.T."/>
            <person name="Pai H.S."/>
            <person name="Ahn H.K."/>
            <person name="Yeam I."/>
            <person name="Giovannoni J.J."/>
            <person name="Rose J.K."/>
            <person name="Sorensen I."/>
            <person name="Lee S.J."/>
            <person name="Kim R.W."/>
            <person name="Choi I.Y."/>
            <person name="Choi B.S."/>
            <person name="Lim J.S."/>
            <person name="Lee Y.H."/>
            <person name="Choi D."/>
        </authorList>
    </citation>
    <scope>NUCLEOTIDE SEQUENCE [LARGE SCALE GENOMIC DNA]</scope>
    <source>
        <strain evidence="2">cv. CM334</strain>
    </source>
</reference>
<dbReference type="InterPro" id="IPR027443">
    <property type="entry name" value="IPNS-like_sf"/>
</dbReference>
<accession>A0A2G2ZNU9</accession>
<comment type="caution">
    <text evidence="1">The sequence shown here is derived from an EMBL/GenBank/DDBJ whole genome shotgun (WGS) entry which is preliminary data.</text>
</comment>
<dbReference type="Gramene" id="PHT83621">
    <property type="protein sequence ID" value="PHT83621"/>
    <property type="gene ID" value="T459_12064"/>
</dbReference>
<sequence>MKMVVSRTNHYQATNEKHYDKMRQLKAFDDTKAGVKVLVYAGITKVPQIFIIQPKKKLESSDKYGSQFIFPVIDLEGMDEEPIKR</sequence>
<dbReference type="EMBL" id="AYRZ02000004">
    <property type="protein sequence ID" value="PHT83621.1"/>
    <property type="molecule type" value="Genomic_DNA"/>
</dbReference>
<dbReference type="Gene3D" id="2.60.120.330">
    <property type="entry name" value="B-lactam Antibiotic, Isopenicillin N Synthase, Chain"/>
    <property type="match status" value="1"/>
</dbReference>
<gene>
    <name evidence="1" type="ORF">T459_12064</name>
</gene>
<reference evidence="1 2" key="2">
    <citation type="journal article" date="2017" name="Genome Biol.">
        <title>New reference genome sequences of hot pepper reveal the massive evolution of plant disease-resistance genes by retroduplication.</title>
        <authorList>
            <person name="Kim S."/>
            <person name="Park J."/>
            <person name="Yeom S.I."/>
            <person name="Kim Y.M."/>
            <person name="Seo E."/>
            <person name="Kim K.T."/>
            <person name="Kim M.S."/>
            <person name="Lee J.M."/>
            <person name="Cheong K."/>
            <person name="Shin H.S."/>
            <person name="Kim S.B."/>
            <person name="Han K."/>
            <person name="Lee J."/>
            <person name="Park M."/>
            <person name="Lee H.A."/>
            <person name="Lee H.Y."/>
            <person name="Lee Y."/>
            <person name="Oh S."/>
            <person name="Lee J.H."/>
            <person name="Choi E."/>
            <person name="Choi E."/>
            <person name="Lee S.E."/>
            <person name="Jeon J."/>
            <person name="Kim H."/>
            <person name="Choi G."/>
            <person name="Song H."/>
            <person name="Lee J."/>
            <person name="Lee S.C."/>
            <person name="Kwon J.K."/>
            <person name="Lee H.Y."/>
            <person name="Koo N."/>
            <person name="Hong Y."/>
            <person name="Kim R.W."/>
            <person name="Kang W.H."/>
            <person name="Huh J.H."/>
            <person name="Kang B.C."/>
            <person name="Yang T.J."/>
            <person name="Lee Y.H."/>
            <person name="Bennetzen J.L."/>
            <person name="Choi D."/>
        </authorList>
    </citation>
    <scope>NUCLEOTIDE SEQUENCE [LARGE SCALE GENOMIC DNA]</scope>
    <source>
        <strain evidence="2">cv. CM334</strain>
    </source>
</reference>
<evidence type="ECO:0000313" key="1">
    <source>
        <dbReference type="EMBL" id="PHT83621.1"/>
    </source>
</evidence>
<dbReference type="AlphaFoldDB" id="A0A2G2ZNU9"/>
<organism evidence="1 2">
    <name type="scientific">Capsicum annuum</name>
    <name type="common">Capsicum pepper</name>
    <dbReference type="NCBI Taxonomy" id="4072"/>
    <lineage>
        <taxon>Eukaryota</taxon>
        <taxon>Viridiplantae</taxon>
        <taxon>Streptophyta</taxon>
        <taxon>Embryophyta</taxon>
        <taxon>Tracheophyta</taxon>
        <taxon>Spermatophyta</taxon>
        <taxon>Magnoliopsida</taxon>
        <taxon>eudicotyledons</taxon>
        <taxon>Gunneridae</taxon>
        <taxon>Pentapetalae</taxon>
        <taxon>asterids</taxon>
        <taxon>lamiids</taxon>
        <taxon>Solanales</taxon>
        <taxon>Solanaceae</taxon>
        <taxon>Solanoideae</taxon>
        <taxon>Capsiceae</taxon>
        <taxon>Capsicum</taxon>
    </lineage>
</organism>